<comment type="similarity">
    <text evidence="14">Belongs to the methylthiotransferase family. MiaB subfamily.</text>
</comment>
<evidence type="ECO:0000256" key="15">
    <source>
        <dbReference type="SAM" id="MobiDB-lite"/>
    </source>
</evidence>
<evidence type="ECO:0000256" key="6">
    <source>
        <dbReference type="ARBA" id="ARBA00022723"/>
    </source>
</evidence>
<sequence length="478" mass="52853">MTEDERRGAVSVQDARRGRGSRGVYYVHTLGCQMNVHDSERIAGVLEEQGYRAASQRQVDEHDVDVVVLNTCAVRENAADHMYGMIGQWAELKRERPGTQIAVGGCMAQLDKERIARRAPWVDAVFGTRNVGSLPRLLDQARIEGVSQVDVAEGVAYFPSDLPAARGSRVSSWVSISMGCNNTCTFCIVPTTRGRERDRRPGDVLDEIRACVDSGAREVTLLGQNVNSYGYAMGDRYAFSKLLRACGDIEGLERVRFTSPHPAAFTDDVIDAMASTPNVMHQLHMPLQSGSDAILRSMRRSYRSARFLDILRRVRKAMPDARITTDVIVGFPGETERDFQVTMDVVREARFASAYTFEYSPRPGTPAAAMAQVPREVVRERFGRLLAVQDPITRDFMDGFVGRDVEVLVTGDPGRKDRATGRATGRERTGELVHVGIPDGRQAPGLGDVVRATVTHAGSHHLIADPDPRRGQTYDVRH</sequence>
<comment type="subunit">
    <text evidence="14">Monomer.</text>
</comment>
<keyword evidence="2 14" id="KW-0004">4Fe-4S</keyword>
<evidence type="ECO:0000256" key="8">
    <source>
        <dbReference type="ARBA" id="ARBA00023014"/>
    </source>
</evidence>
<dbReference type="Pfam" id="PF04055">
    <property type="entry name" value="Radical_SAM"/>
    <property type="match status" value="1"/>
</dbReference>
<accession>A0A087BQ50</accession>
<evidence type="ECO:0000256" key="5">
    <source>
        <dbReference type="ARBA" id="ARBA00022694"/>
    </source>
</evidence>
<dbReference type="Pfam" id="PF00919">
    <property type="entry name" value="UPF0004"/>
    <property type="match status" value="1"/>
</dbReference>
<dbReference type="FunFam" id="3.80.30.20:FF:000001">
    <property type="entry name" value="tRNA-2-methylthio-N(6)-dimethylallyladenosine synthase 2"/>
    <property type="match status" value="1"/>
</dbReference>
<dbReference type="EC" id="2.8.4.3" evidence="9 14"/>
<keyword evidence="5 14" id="KW-0819">tRNA processing</keyword>
<dbReference type="GO" id="GO:0051539">
    <property type="term" value="F:4 iron, 4 sulfur cluster binding"/>
    <property type="evidence" value="ECO:0007669"/>
    <property type="project" value="UniProtKB-UniRule"/>
</dbReference>
<feature type="binding site" evidence="14">
    <location>
        <position position="72"/>
    </location>
    <ligand>
        <name>[4Fe-4S] cluster</name>
        <dbReference type="ChEBI" id="CHEBI:49883"/>
        <label>1</label>
    </ligand>
</feature>
<dbReference type="EMBL" id="JGZD01000008">
    <property type="protein sequence ID" value="KFI73150.1"/>
    <property type="molecule type" value="Genomic_DNA"/>
</dbReference>
<dbReference type="AlphaFoldDB" id="A0A087BQ50"/>
<evidence type="ECO:0000256" key="7">
    <source>
        <dbReference type="ARBA" id="ARBA00023004"/>
    </source>
</evidence>
<dbReference type="InterPro" id="IPR007197">
    <property type="entry name" value="rSAM"/>
</dbReference>
<dbReference type="SFLD" id="SFLDG01061">
    <property type="entry name" value="methylthiotransferase"/>
    <property type="match status" value="1"/>
</dbReference>
<dbReference type="InterPro" id="IPR013848">
    <property type="entry name" value="Methylthiotransferase_N"/>
</dbReference>
<feature type="binding site" evidence="14">
    <location>
        <position position="32"/>
    </location>
    <ligand>
        <name>[4Fe-4S] cluster</name>
        <dbReference type="ChEBI" id="CHEBI:49883"/>
        <label>1</label>
    </ligand>
</feature>
<evidence type="ECO:0000256" key="9">
    <source>
        <dbReference type="ARBA" id="ARBA00033765"/>
    </source>
</evidence>
<evidence type="ECO:0000256" key="1">
    <source>
        <dbReference type="ARBA" id="ARBA00003234"/>
    </source>
</evidence>
<dbReference type="NCBIfam" id="TIGR01574">
    <property type="entry name" value="miaB-methiolase"/>
    <property type="match status" value="1"/>
</dbReference>
<evidence type="ECO:0000259" key="17">
    <source>
        <dbReference type="PROSITE" id="PS51918"/>
    </source>
</evidence>
<dbReference type="InterPro" id="IPR005839">
    <property type="entry name" value="Methylthiotransferase"/>
</dbReference>
<dbReference type="PANTHER" id="PTHR43020">
    <property type="entry name" value="CDK5 REGULATORY SUBUNIT-ASSOCIATED PROTEIN 1"/>
    <property type="match status" value="1"/>
</dbReference>
<dbReference type="SFLD" id="SFLDS00029">
    <property type="entry name" value="Radical_SAM"/>
    <property type="match status" value="1"/>
</dbReference>
<dbReference type="STRING" id="1693.BMIN_0875"/>
<feature type="domain" description="Radical SAM core" evidence="17">
    <location>
        <begin position="166"/>
        <end position="395"/>
    </location>
</feature>
<evidence type="ECO:0000256" key="11">
    <source>
        <dbReference type="ARBA" id="ARBA00068570"/>
    </source>
</evidence>
<dbReference type="Gene3D" id="3.80.30.20">
    <property type="entry name" value="tm_1862 like domain"/>
    <property type="match status" value="1"/>
</dbReference>
<dbReference type="SFLD" id="SFLDG01082">
    <property type="entry name" value="B12-binding_domain_containing"/>
    <property type="match status" value="1"/>
</dbReference>
<dbReference type="InterPro" id="IPR020612">
    <property type="entry name" value="Methylthiotransferase_CS"/>
</dbReference>
<organism evidence="18 19">
    <name type="scientific">Bifidobacterium minimum</name>
    <dbReference type="NCBI Taxonomy" id="1693"/>
    <lineage>
        <taxon>Bacteria</taxon>
        <taxon>Bacillati</taxon>
        <taxon>Actinomycetota</taxon>
        <taxon>Actinomycetes</taxon>
        <taxon>Bifidobacteriales</taxon>
        <taxon>Bifidobacteriaceae</taxon>
        <taxon>Bifidobacterium</taxon>
    </lineage>
</organism>
<dbReference type="InterPro" id="IPR006638">
    <property type="entry name" value="Elp3/MiaA/NifB-like_rSAM"/>
</dbReference>
<feature type="binding site" evidence="14">
    <location>
        <position position="180"/>
    </location>
    <ligand>
        <name>[4Fe-4S] cluster</name>
        <dbReference type="ChEBI" id="CHEBI:49883"/>
        <label>2</label>
        <note>4Fe-4S-S-AdoMet</note>
    </ligand>
</feature>
<dbReference type="Gene3D" id="3.40.50.12160">
    <property type="entry name" value="Methylthiotransferase, N-terminal domain"/>
    <property type="match status" value="1"/>
</dbReference>
<keyword evidence="3 14" id="KW-0808">Transferase</keyword>
<keyword evidence="19" id="KW-1185">Reference proteome</keyword>
<feature type="binding site" evidence="14">
    <location>
        <position position="184"/>
    </location>
    <ligand>
        <name>[4Fe-4S] cluster</name>
        <dbReference type="ChEBI" id="CHEBI:49883"/>
        <label>2</label>
        <note>4Fe-4S-S-AdoMet</note>
    </ligand>
</feature>
<evidence type="ECO:0000256" key="12">
    <source>
        <dbReference type="ARBA" id="ARBA00080698"/>
    </source>
</evidence>
<dbReference type="PROSITE" id="PS51918">
    <property type="entry name" value="RADICAL_SAM"/>
    <property type="match status" value="1"/>
</dbReference>
<reference evidence="18 19" key="1">
    <citation type="submission" date="2014-03" db="EMBL/GenBank/DDBJ databases">
        <title>Genomics of Bifidobacteria.</title>
        <authorList>
            <person name="Ventura M."/>
            <person name="Milani C."/>
            <person name="Lugli G.A."/>
        </authorList>
    </citation>
    <scope>NUCLEOTIDE SEQUENCE [LARGE SCALE GENOMIC DNA]</scope>
    <source>
        <strain evidence="18 19">LMG 11592</strain>
    </source>
</reference>
<comment type="catalytic activity">
    <reaction evidence="10 14">
        <text>N(6)-dimethylallyladenosine(37) in tRNA + (sulfur carrier)-SH + AH2 + 2 S-adenosyl-L-methionine = 2-methylsulfanyl-N(6)-dimethylallyladenosine(37) in tRNA + (sulfur carrier)-H + 5'-deoxyadenosine + L-methionine + A + S-adenosyl-L-homocysteine + 2 H(+)</text>
        <dbReference type="Rhea" id="RHEA:37067"/>
        <dbReference type="Rhea" id="RHEA-COMP:10375"/>
        <dbReference type="Rhea" id="RHEA-COMP:10376"/>
        <dbReference type="Rhea" id="RHEA-COMP:14737"/>
        <dbReference type="Rhea" id="RHEA-COMP:14739"/>
        <dbReference type="ChEBI" id="CHEBI:13193"/>
        <dbReference type="ChEBI" id="CHEBI:15378"/>
        <dbReference type="ChEBI" id="CHEBI:17319"/>
        <dbReference type="ChEBI" id="CHEBI:17499"/>
        <dbReference type="ChEBI" id="CHEBI:29917"/>
        <dbReference type="ChEBI" id="CHEBI:57844"/>
        <dbReference type="ChEBI" id="CHEBI:57856"/>
        <dbReference type="ChEBI" id="CHEBI:59789"/>
        <dbReference type="ChEBI" id="CHEBI:64428"/>
        <dbReference type="ChEBI" id="CHEBI:74415"/>
        <dbReference type="ChEBI" id="CHEBI:74417"/>
        <dbReference type="EC" id="2.8.4.3"/>
    </reaction>
</comment>
<comment type="subcellular location">
    <subcellularLocation>
        <location evidence="14">Cytoplasm</location>
    </subcellularLocation>
</comment>
<comment type="function">
    <text evidence="1 14">Catalyzes the methylthiolation of N6-(dimethylallyl)adenosine (i(6)A), leading to the formation of 2-methylthio-N6-(dimethylallyl)adenosine (ms(2)i(6)A) at position 37 in tRNAs that read codons beginning with uridine.</text>
</comment>
<protein>
    <recommendedName>
        <fullName evidence="11 14">tRNA-2-methylthio-N(6)-dimethylallyladenosine synthase</fullName>
        <ecNumber evidence="9 14">2.8.4.3</ecNumber>
    </recommendedName>
    <alternativeName>
        <fullName evidence="13 14">(Dimethylallyl)adenosine tRNA methylthiotransferase MiaB</fullName>
    </alternativeName>
    <alternativeName>
        <fullName evidence="12 14">tRNA-i(6)A37 methylthiotransferase</fullName>
    </alternativeName>
</protein>
<dbReference type="SFLD" id="SFLDF00273">
    <property type="entry name" value="(dimethylallyl)adenosine_tRNA"/>
    <property type="match status" value="1"/>
</dbReference>
<dbReference type="eggNOG" id="COG0621">
    <property type="taxonomic scope" value="Bacteria"/>
</dbReference>
<evidence type="ECO:0000256" key="14">
    <source>
        <dbReference type="HAMAP-Rule" id="MF_01864"/>
    </source>
</evidence>
<dbReference type="CDD" id="cd01335">
    <property type="entry name" value="Radical_SAM"/>
    <property type="match status" value="1"/>
</dbReference>
<evidence type="ECO:0000313" key="19">
    <source>
        <dbReference type="Proteomes" id="UP000029014"/>
    </source>
</evidence>
<comment type="cofactor">
    <cofactor evidence="14">
        <name>[4Fe-4S] cluster</name>
        <dbReference type="ChEBI" id="CHEBI:49883"/>
    </cofactor>
    <text evidence="14">Binds 2 [4Fe-4S] clusters. One cluster is coordinated with 3 cysteines and an exchangeable S-adenosyl-L-methionine.</text>
</comment>
<evidence type="ECO:0000256" key="10">
    <source>
        <dbReference type="ARBA" id="ARBA00051425"/>
    </source>
</evidence>
<dbReference type="GO" id="GO:0046872">
    <property type="term" value="F:metal ion binding"/>
    <property type="evidence" value="ECO:0007669"/>
    <property type="project" value="UniProtKB-KW"/>
</dbReference>
<dbReference type="SMART" id="SM00729">
    <property type="entry name" value="Elp3"/>
    <property type="match status" value="1"/>
</dbReference>
<dbReference type="NCBIfam" id="TIGR00089">
    <property type="entry name" value="MiaB/RimO family radical SAM methylthiotransferase"/>
    <property type="match status" value="1"/>
</dbReference>
<keyword evidence="14" id="KW-0963">Cytoplasm</keyword>
<evidence type="ECO:0000256" key="4">
    <source>
        <dbReference type="ARBA" id="ARBA00022691"/>
    </source>
</evidence>
<keyword evidence="6 14" id="KW-0479">Metal-binding</keyword>
<dbReference type="InterPro" id="IPR023404">
    <property type="entry name" value="rSAM_horseshoe"/>
</dbReference>
<dbReference type="InterPro" id="IPR006463">
    <property type="entry name" value="MiaB_methiolase"/>
</dbReference>
<gene>
    <name evidence="14" type="primary">miaB</name>
    <name evidence="18" type="ORF">BMIN_0875</name>
</gene>
<dbReference type="FunFam" id="3.40.50.12160:FF:000003">
    <property type="entry name" value="CDK5 regulatory subunit-associated protein 1"/>
    <property type="match status" value="1"/>
</dbReference>
<dbReference type="HAMAP" id="MF_01864">
    <property type="entry name" value="tRNA_metthiotr_MiaB"/>
    <property type="match status" value="1"/>
</dbReference>
<evidence type="ECO:0000259" key="16">
    <source>
        <dbReference type="PROSITE" id="PS51449"/>
    </source>
</evidence>
<comment type="caution">
    <text evidence="18">The sequence shown here is derived from an EMBL/GenBank/DDBJ whole genome shotgun (WGS) entry which is preliminary data.</text>
</comment>
<dbReference type="PROSITE" id="PS51449">
    <property type="entry name" value="MTTASE_N"/>
    <property type="match status" value="1"/>
</dbReference>
<evidence type="ECO:0000313" key="18">
    <source>
        <dbReference type="EMBL" id="KFI73150.1"/>
    </source>
</evidence>
<dbReference type="Proteomes" id="UP000029014">
    <property type="component" value="Unassembled WGS sequence"/>
</dbReference>
<feature type="binding site" evidence="14">
    <location>
        <position position="187"/>
    </location>
    <ligand>
        <name>[4Fe-4S] cluster</name>
        <dbReference type="ChEBI" id="CHEBI:49883"/>
        <label>2</label>
        <note>4Fe-4S-S-AdoMet</note>
    </ligand>
</feature>
<evidence type="ECO:0000256" key="13">
    <source>
        <dbReference type="ARBA" id="ARBA00081141"/>
    </source>
</evidence>
<dbReference type="SUPFAM" id="SSF102114">
    <property type="entry name" value="Radical SAM enzymes"/>
    <property type="match status" value="1"/>
</dbReference>
<feature type="region of interest" description="Disordered" evidence="15">
    <location>
        <begin position="458"/>
        <end position="478"/>
    </location>
</feature>
<evidence type="ECO:0000256" key="3">
    <source>
        <dbReference type="ARBA" id="ARBA00022679"/>
    </source>
</evidence>
<dbReference type="GO" id="GO:0005829">
    <property type="term" value="C:cytosol"/>
    <property type="evidence" value="ECO:0007669"/>
    <property type="project" value="TreeGrafter"/>
</dbReference>
<keyword evidence="8 14" id="KW-0411">Iron-sulfur</keyword>
<evidence type="ECO:0000256" key="2">
    <source>
        <dbReference type="ARBA" id="ARBA00022485"/>
    </source>
</evidence>
<feature type="binding site" evidence="14">
    <location>
        <position position="106"/>
    </location>
    <ligand>
        <name>[4Fe-4S] cluster</name>
        <dbReference type="ChEBI" id="CHEBI:49883"/>
        <label>1</label>
    </ligand>
</feature>
<dbReference type="GO" id="GO:0035597">
    <property type="term" value="F:tRNA-2-methylthio-N(6)-dimethylallyladenosine(37) synthase activity"/>
    <property type="evidence" value="ECO:0007669"/>
    <property type="project" value="UniProtKB-EC"/>
</dbReference>
<dbReference type="InterPro" id="IPR038135">
    <property type="entry name" value="Methylthiotransferase_N_sf"/>
</dbReference>
<keyword evidence="4 14" id="KW-0949">S-adenosyl-L-methionine</keyword>
<name>A0A087BQ50_9BIFI</name>
<dbReference type="PROSITE" id="PS01278">
    <property type="entry name" value="MTTASE_RADICAL"/>
    <property type="match status" value="1"/>
</dbReference>
<proteinExistence type="inferred from homology"/>
<feature type="compositionally biased region" description="Basic and acidic residues" evidence="15">
    <location>
        <begin position="462"/>
        <end position="478"/>
    </location>
</feature>
<keyword evidence="7 14" id="KW-0408">Iron</keyword>
<dbReference type="InterPro" id="IPR058240">
    <property type="entry name" value="rSAM_sf"/>
</dbReference>
<feature type="domain" description="MTTase N-terminal" evidence="16">
    <location>
        <begin position="23"/>
        <end position="143"/>
    </location>
</feature>
<dbReference type="PANTHER" id="PTHR43020:SF2">
    <property type="entry name" value="MITOCHONDRIAL TRNA METHYLTHIOTRANSFERASE CDK5RAP1"/>
    <property type="match status" value="1"/>
</dbReference>